<dbReference type="EMBL" id="JAOPJZ010000004">
    <property type="protein sequence ID" value="MCU4751717.1"/>
    <property type="molecule type" value="Genomic_DNA"/>
</dbReference>
<dbReference type="Pfam" id="PF07705">
    <property type="entry name" value="CARDB"/>
    <property type="match status" value="2"/>
</dbReference>
<feature type="domain" description="CARDB" evidence="2">
    <location>
        <begin position="499"/>
        <end position="570"/>
    </location>
</feature>
<keyword evidence="4" id="KW-1185">Reference proteome</keyword>
<reference evidence="3 4" key="1">
    <citation type="submission" date="2022-09" db="EMBL/GenBank/DDBJ databases">
        <title>Enrichment on poylsaccharides allowed isolation of novel metabolic and taxonomic groups of Haloarchaea.</title>
        <authorList>
            <person name="Sorokin D.Y."/>
            <person name="Elcheninov A.G."/>
            <person name="Khizhniak T.V."/>
            <person name="Kolganova T.V."/>
            <person name="Kublanov I.V."/>
        </authorList>
    </citation>
    <scope>NUCLEOTIDE SEQUENCE [LARGE SCALE GENOMIC DNA]</scope>
    <source>
        <strain evidence="3 4">AArc-curdl1</strain>
    </source>
</reference>
<organism evidence="3 4">
    <name type="scientific">Natronosalvus hydrolyticus</name>
    <dbReference type="NCBI Taxonomy" id="2979988"/>
    <lineage>
        <taxon>Archaea</taxon>
        <taxon>Methanobacteriati</taxon>
        <taxon>Methanobacteriota</taxon>
        <taxon>Stenosarchaea group</taxon>
        <taxon>Halobacteria</taxon>
        <taxon>Halobacteriales</taxon>
        <taxon>Natrialbaceae</taxon>
        <taxon>Natronosalvus</taxon>
    </lineage>
</organism>
<protein>
    <recommendedName>
        <fullName evidence="2">CARDB domain-containing protein</fullName>
    </recommendedName>
</protein>
<gene>
    <name evidence="3" type="ORF">OB919_06940</name>
</gene>
<dbReference type="InterPro" id="IPR011635">
    <property type="entry name" value="CARDB"/>
</dbReference>
<dbReference type="AlphaFoldDB" id="A0AAP2Z6W2"/>
<feature type="domain" description="CARDB" evidence="2">
    <location>
        <begin position="583"/>
        <end position="661"/>
    </location>
</feature>
<accession>A0AAP2Z6W2</accession>
<proteinExistence type="predicted"/>
<feature type="region of interest" description="Disordered" evidence="1">
    <location>
        <begin position="25"/>
        <end position="61"/>
    </location>
</feature>
<evidence type="ECO:0000259" key="2">
    <source>
        <dbReference type="Pfam" id="PF07705"/>
    </source>
</evidence>
<feature type="region of interest" description="Disordered" evidence="1">
    <location>
        <begin position="141"/>
        <end position="172"/>
    </location>
</feature>
<dbReference type="InterPro" id="IPR027268">
    <property type="entry name" value="Peptidase_M4/M1_CTD_sf"/>
</dbReference>
<dbReference type="Proteomes" id="UP001321047">
    <property type="component" value="Unassembled WGS sequence"/>
</dbReference>
<feature type="compositionally biased region" description="Polar residues" evidence="1">
    <location>
        <begin position="42"/>
        <end position="60"/>
    </location>
</feature>
<name>A0AAP2Z6W2_9EURY</name>
<evidence type="ECO:0000313" key="4">
    <source>
        <dbReference type="Proteomes" id="UP001321047"/>
    </source>
</evidence>
<dbReference type="Gene3D" id="1.10.390.10">
    <property type="entry name" value="Neutral Protease Domain 2"/>
    <property type="match status" value="1"/>
</dbReference>
<sequence length="708" mass="76095">MIRRLTALLLALLLISSLGVVAGVPGSDRDTASVPSDDAEVTHSTASVAATPTSPGTSDETPLIRESIVLEQRPDEPGVIGATVTYEVPDAVTELTVRPDAHATVTDSNGFEPAAGGTYKWSTGDGTPSLTLEVEANRTNEGRHIHQQADRHAATHANEHTQTDADEHAHDHEDGRTFVETGEWGIVAVPQFELGWIQRAPVGTDRTVTVDGPGVAGTDIVYFGESTTYTETVRGETITLVVPDAADLEESPTDVLDSLATASNELRVGARSANVLVVAAPTGTVEWGANGIQYGDSDAWVRDDARLDVPGNVWLHEYVHTRQAFASSDIDPAVAWLIEGQAEYYAATLTYEQGHIDHREFRRFLEEGGESPYADGVLADPGTWQDPLTDYVKGPLVYGAVDRQLRLESDGEYTLEDVFRTLNRADKPVIERDWLEALERTGGSPVREYTMTYTHTDSTPESWDRHAHERAFGQPTPAFEYSLAAGEPLAFEGLLERSTRTEPRPVLVGETMTVPIAVDNHGDREGTYRATLQVDGTLVADADGTLDAGGSTVEHLTWTPEAPGRYALSLGDEPVTIDVIEPADLTVTALEVSPESVEPGDPVTVRATVENDASRVGQTTLEFRTSGGVADEQQVTLAPGDTTTVETTITFEREAHHEIAVGDHRVTVAVERSLTSQASGTTDSIPGYTAGAAVIALLSLVLVGRRAW</sequence>
<dbReference type="RefSeq" id="WP_342807791.1">
    <property type="nucleotide sequence ID" value="NZ_JAOPJZ010000004.1"/>
</dbReference>
<comment type="caution">
    <text evidence="3">The sequence shown here is derived from an EMBL/GenBank/DDBJ whole genome shotgun (WGS) entry which is preliminary data.</text>
</comment>
<dbReference type="Gene3D" id="2.60.40.10">
    <property type="entry name" value="Immunoglobulins"/>
    <property type="match status" value="2"/>
</dbReference>
<evidence type="ECO:0000256" key="1">
    <source>
        <dbReference type="SAM" id="MobiDB-lite"/>
    </source>
</evidence>
<evidence type="ECO:0000313" key="3">
    <source>
        <dbReference type="EMBL" id="MCU4751717.1"/>
    </source>
</evidence>
<dbReference type="InterPro" id="IPR013783">
    <property type="entry name" value="Ig-like_fold"/>
</dbReference>